<name>A0A1M6Z5S5_9BACT</name>
<dbReference type="AlphaFoldDB" id="A0A1M6Z5S5"/>
<dbReference type="STRING" id="1121959.SAMN02746009_02431"/>
<evidence type="ECO:0000313" key="5">
    <source>
        <dbReference type="Proteomes" id="UP000183947"/>
    </source>
</evidence>
<gene>
    <name evidence="4" type="ORF">SAMN02746009_02431</name>
</gene>
<feature type="coiled-coil region" evidence="1">
    <location>
        <begin position="707"/>
        <end position="769"/>
    </location>
</feature>
<dbReference type="OrthoDB" id="975149at2"/>
<evidence type="ECO:0000259" key="3">
    <source>
        <dbReference type="Pfam" id="PF10145"/>
    </source>
</evidence>
<dbReference type="EMBL" id="FRAS01000012">
    <property type="protein sequence ID" value="SHL25790.1"/>
    <property type="molecule type" value="Genomic_DNA"/>
</dbReference>
<evidence type="ECO:0000256" key="1">
    <source>
        <dbReference type="SAM" id="Coils"/>
    </source>
</evidence>
<dbReference type="InterPro" id="IPR010090">
    <property type="entry name" value="Phage_tape_meas"/>
</dbReference>
<feature type="coiled-coil region" evidence="1">
    <location>
        <begin position="647"/>
        <end position="674"/>
    </location>
</feature>
<sequence>MAGETEKRTIEIVVNGQKVNASLKEMDAAAAVLYNQFKKLSADDPGRAKLLQDYRDLKERVGDVRKELGQVKESASVFQQAMAFAGVTVGAEAIIDGIKELGAEVIQTTKEVQTLRSSINGLTGATGAELDGLTSSVMAVARTFGKDFNEVLVASNSLSKTMGVSQQEAMRLIEQGFLSGADASGEFLDQVKEYGPQFKAAGVSANEAIGIISQSVTGGIFSDKGADVVKEFGLRITEQTKSTKDALYAAFGPEFTKEILEGVNSGSMTSIEALRRISQEMNDTKIPASQLQTVVADVFGGPGEDAGLDYLKSLRNVGGGVDELVDKTNVYVQRQREQLRSEKELADAQNELAKAFEGGGTMMSTVTNRAMTVLYTLLVSLGATFRELAEPVQRIWASLLDLGQSLGLISQEGTTAKGVGEALGAIFRLIFAPTKALWGVLADITVALVEWAKKSELARAALQVMTAPVRTLYALLTNGPAYFAGFSAAAEASFGVIGRAWQRILNRDFAGAKAEFGKIGTTAGEEYNRAFAAALAAGDSSASASATSSNGGNEAPTRRAAGTGMTEADEAKADKDREARLKKVAAAQDKADLARLKALQAQVALEMKLEDARVLAIEDDHEREIAGVRLKYRRKAALVEGTEAQQQQQLMAIRDEQNRELAALSEKYQTKADEDAKTRFEKSLLDEDAAQQDRELAIQVMFDEMLLSEESRDLALYESKRRSLEAKLEMEAAHGGKTTTLYMKTRRELTKLEKEHNKEIEDNTKKREKAKMDAVDMTLKFGSAALQTTIDILFQDEAARKKHHNMYTALSGAKLIMDGAQEVAAIWRYAAENPANGPTGGTVGAIIGALQTGLAVARTTFALTKLQKFSFAEGGRTGAGMMAGAQGAQAFSNMMNLSDMRVGASGRLVDNTGFAVAGIVHEDEYVIPKWMRADPQVLAVESWLEARRLRGYAEGGATTDGGGRRMVADLLPTGSATTETVQLLQDILVEQRLQNARIDQWQRELEVKLSLQELQKSQQQLSTLKAQSAIRKGD</sequence>
<feature type="region of interest" description="Disordered" evidence="2">
    <location>
        <begin position="543"/>
        <end position="576"/>
    </location>
</feature>
<keyword evidence="5" id="KW-1185">Reference proteome</keyword>
<feature type="domain" description="Phage tail tape measure protein" evidence="3">
    <location>
        <begin position="98"/>
        <end position="300"/>
    </location>
</feature>
<keyword evidence="1" id="KW-0175">Coiled coil</keyword>
<dbReference type="Proteomes" id="UP000183947">
    <property type="component" value="Unassembled WGS sequence"/>
</dbReference>
<reference evidence="5" key="1">
    <citation type="submission" date="2016-11" db="EMBL/GenBank/DDBJ databases">
        <authorList>
            <person name="Varghese N."/>
            <person name="Submissions S."/>
        </authorList>
    </citation>
    <scope>NUCLEOTIDE SEQUENCE [LARGE SCALE GENOMIC DNA]</scope>
    <source>
        <strain evidence="5">DSM 18569</strain>
    </source>
</reference>
<dbReference type="Pfam" id="PF10145">
    <property type="entry name" value="PhageMin_Tail"/>
    <property type="match status" value="1"/>
</dbReference>
<dbReference type="RefSeq" id="WP_073285190.1">
    <property type="nucleotide sequence ID" value="NZ_FRAS01000012.1"/>
</dbReference>
<evidence type="ECO:0000256" key="2">
    <source>
        <dbReference type="SAM" id="MobiDB-lite"/>
    </source>
</evidence>
<evidence type="ECO:0000313" key="4">
    <source>
        <dbReference type="EMBL" id="SHL25790.1"/>
    </source>
</evidence>
<organism evidence="4 5">
    <name type="scientific">Hymenobacter psychrotolerans DSM 18569</name>
    <dbReference type="NCBI Taxonomy" id="1121959"/>
    <lineage>
        <taxon>Bacteria</taxon>
        <taxon>Pseudomonadati</taxon>
        <taxon>Bacteroidota</taxon>
        <taxon>Cytophagia</taxon>
        <taxon>Cytophagales</taxon>
        <taxon>Hymenobacteraceae</taxon>
        <taxon>Hymenobacter</taxon>
    </lineage>
</organism>
<accession>A0A1M6Z5S5</accession>
<proteinExistence type="predicted"/>
<protein>
    <submittedName>
        <fullName evidence="4">Phage-related minor tail protein</fullName>
    </submittedName>
</protein>